<dbReference type="Gene3D" id="1.20.120.1240">
    <property type="entry name" value="Dynamin, middle domain"/>
    <property type="match status" value="2"/>
</dbReference>
<dbReference type="GO" id="GO:0008017">
    <property type="term" value="F:microtubule binding"/>
    <property type="evidence" value="ECO:0000318"/>
    <property type="project" value="GO_Central"/>
</dbReference>
<evidence type="ECO:0000259" key="6">
    <source>
        <dbReference type="PROSITE" id="PS51388"/>
    </source>
</evidence>
<feature type="domain" description="Dynamin-type G" evidence="7">
    <location>
        <begin position="53"/>
        <end position="328"/>
    </location>
</feature>
<dbReference type="EMBL" id="HG994367">
    <property type="protein sequence ID" value="CAF1711593.1"/>
    <property type="molecule type" value="Genomic_DNA"/>
</dbReference>
<dbReference type="GO" id="GO:0005777">
    <property type="term" value="C:peroxisome"/>
    <property type="evidence" value="ECO:0000318"/>
    <property type="project" value="GO_Central"/>
</dbReference>
<dbReference type="Pfam" id="PF02212">
    <property type="entry name" value="GED"/>
    <property type="match status" value="1"/>
</dbReference>
<feature type="compositionally biased region" description="Low complexity" evidence="5">
    <location>
        <begin position="771"/>
        <end position="786"/>
    </location>
</feature>
<dbReference type="InterPro" id="IPR045063">
    <property type="entry name" value="Dynamin_N"/>
</dbReference>
<dbReference type="GO" id="GO:0016559">
    <property type="term" value="P:peroxisome fission"/>
    <property type="evidence" value="ECO:0000318"/>
    <property type="project" value="GO_Central"/>
</dbReference>
<reference evidence="9 10" key="1">
    <citation type="journal article" date="2014" name="Science">
        <title>Plant genetics. Early allopolyploid evolution in the post-Neolithic Brassica napus oilseed genome.</title>
        <authorList>
            <person name="Chalhoub B."/>
            <person name="Denoeud F."/>
            <person name="Liu S."/>
            <person name="Parkin I.A."/>
            <person name="Tang H."/>
            <person name="Wang X."/>
            <person name="Chiquet J."/>
            <person name="Belcram H."/>
            <person name="Tong C."/>
            <person name="Samans B."/>
            <person name="Correa M."/>
            <person name="Da Silva C."/>
            <person name="Just J."/>
            <person name="Falentin C."/>
            <person name="Koh C.S."/>
            <person name="Le Clainche I."/>
            <person name="Bernard M."/>
            <person name="Bento P."/>
            <person name="Noel B."/>
            <person name="Labadie K."/>
            <person name="Alberti A."/>
            <person name="Charles M."/>
            <person name="Arnaud D."/>
            <person name="Guo H."/>
            <person name="Daviaud C."/>
            <person name="Alamery S."/>
            <person name="Jabbari K."/>
            <person name="Zhao M."/>
            <person name="Edger P.P."/>
            <person name="Chelaifa H."/>
            <person name="Tack D."/>
            <person name="Lassalle G."/>
            <person name="Mestiri I."/>
            <person name="Schnel N."/>
            <person name="Le Paslier M.C."/>
            <person name="Fan G."/>
            <person name="Renault V."/>
            <person name="Bayer P.E."/>
            <person name="Golicz A.A."/>
            <person name="Manoli S."/>
            <person name="Lee T.H."/>
            <person name="Thi V.H."/>
            <person name="Chalabi S."/>
            <person name="Hu Q."/>
            <person name="Fan C."/>
            <person name="Tollenaere R."/>
            <person name="Lu Y."/>
            <person name="Battail C."/>
            <person name="Shen J."/>
            <person name="Sidebottom C.H."/>
            <person name="Wang X."/>
            <person name="Canaguier A."/>
            <person name="Chauveau A."/>
            <person name="Berard A."/>
            <person name="Deniot G."/>
            <person name="Guan M."/>
            <person name="Liu Z."/>
            <person name="Sun F."/>
            <person name="Lim Y.P."/>
            <person name="Lyons E."/>
            <person name="Town C.D."/>
            <person name="Bancroft I."/>
            <person name="Wang X."/>
            <person name="Meng J."/>
            <person name="Ma J."/>
            <person name="Pires J.C."/>
            <person name="King G.J."/>
            <person name="Brunel D."/>
            <person name="Delourme R."/>
            <person name="Renard M."/>
            <person name="Aury J.M."/>
            <person name="Adams K.L."/>
            <person name="Batley J."/>
            <person name="Snowdon R.J."/>
            <person name="Tost J."/>
            <person name="Edwards D."/>
            <person name="Zhou Y."/>
            <person name="Hua W."/>
            <person name="Sharpe A.G."/>
            <person name="Paterson A.H."/>
            <person name="Guan C."/>
            <person name="Wincker P."/>
        </authorList>
    </citation>
    <scope>NUCLEOTIDE SEQUENCE [LARGE SCALE GENOMIC DNA]</scope>
    <source>
        <strain evidence="10">cv. Darmor-bzh</strain>
    </source>
</reference>
<dbReference type="SMART" id="SM00302">
    <property type="entry name" value="GED"/>
    <property type="match status" value="1"/>
</dbReference>
<evidence type="ECO:0000256" key="5">
    <source>
        <dbReference type="SAM" id="MobiDB-lite"/>
    </source>
</evidence>
<evidence type="ECO:0000313" key="8">
    <source>
        <dbReference type="EMBL" id="CAF1711593.1"/>
    </source>
</evidence>
<dbReference type="InterPro" id="IPR003130">
    <property type="entry name" value="GED"/>
</dbReference>
<dbReference type="PROSITE" id="PS51388">
    <property type="entry name" value="GED"/>
    <property type="match status" value="1"/>
</dbReference>
<dbReference type="GO" id="GO:0005739">
    <property type="term" value="C:mitochondrion"/>
    <property type="evidence" value="ECO:0000318"/>
    <property type="project" value="GO_Central"/>
</dbReference>
<feature type="region of interest" description="Disordered" evidence="5">
    <location>
        <begin position="1"/>
        <end position="25"/>
    </location>
</feature>
<dbReference type="Pfam" id="PF01031">
    <property type="entry name" value="Dynamin_M"/>
    <property type="match status" value="1"/>
</dbReference>
<keyword evidence="1 4" id="KW-0547">Nucleotide-binding</keyword>
<gene>
    <name evidence="9" type="primary">BnaC03g66450D</name>
    <name evidence="8" type="ORF">DARMORV10_C03P86480.1</name>
    <name evidence="9" type="ORF">GSBRNA2T00040069001</name>
</gene>
<dbReference type="PRINTS" id="PR00195">
    <property type="entry name" value="DYNAMIN"/>
</dbReference>
<accession>A0A078GSY1</accession>
<dbReference type="FunFam" id="3.40.50.300:FF:001027">
    <property type="entry name" value="dynamin-related protein 3A"/>
    <property type="match status" value="1"/>
</dbReference>
<protein>
    <submittedName>
        <fullName evidence="8">(rape) hypothetical protein</fullName>
    </submittedName>
    <submittedName>
        <fullName evidence="9">BnaC03g66450D protein</fullName>
    </submittedName>
</protein>
<evidence type="ECO:0000256" key="2">
    <source>
        <dbReference type="ARBA" id="ARBA00023134"/>
    </source>
</evidence>
<dbReference type="PANTHER" id="PTHR11566">
    <property type="entry name" value="DYNAMIN"/>
    <property type="match status" value="1"/>
</dbReference>
<dbReference type="Proteomes" id="UP001295469">
    <property type="component" value="Chromosome C03"/>
</dbReference>
<name>A0A078GSY1_BRANA</name>
<dbReference type="InterPro" id="IPR000375">
    <property type="entry name" value="Dynamin_stalk"/>
</dbReference>
<dbReference type="PROSITE" id="PS51718">
    <property type="entry name" value="G_DYNAMIN_2"/>
    <property type="match status" value="1"/>
</dbReference>
<keyword evidence="2 4" id="KW-0342">GTP-binding</keyword>
<feature type="compositionally biased region" description="Low complexity" evidence="5">
    <location>
        <begin position="563"/>
        <end position="572"/>
    </location>
</feature>
<dbReference type="Pfam" id="PF00350">
    <property type="entry name" value="Dynamin_N"/>
    <property type="match status" value="1"/>
</dbReference>
<dbReference type="PROSITE" id="PS00410">
    <property type="entry name" value="G_DYNAMIN_1"/>
    <property type="match status" value="1"/>
</dbReference>
<reference evidence="8" key="3">
    <citation type="submission" date="2021-01" db="EMBL/GenBank/DDBJ databases">
        <authorList>
            <consortium name="Genoscope - CEA"/>
            <person name="William W."/>
        </authorList>
    </citation>
    <scope>NUCLEOTIDE SEQUENCE</scope>
</reference>
<feature type="region of interest" description="Disordered" evidence="5">
    <location>
        <begin position="754"/>
        <end position="806"/>
    </location>
</feature>
<dbReference type="GO" id="GO:0005525">
    <property type="term" value="F:GTP binding"/>
    <property type="evidence" value="ECO:0007669"/>
    <property type="project" value="UniProtKB-KW"/>
</dbReference>
<dbReference type="InterPro" id="IPR027417">
    <property type="entry name" value="P-loop_NTPase"/>
</dbReference>
<dbReference type="Proteomes" id="UP000028999">
    <property type="component" value="Unassembled WGS sequence"/>
</dbReference>
<dbReference type="CDD" id="cd08771">
    <property type="entry name" value="DLP_1"/>
    <property type="match status" value="1"/>
</dbReference>
<reference evidence="9" key="2">
    <citation type="submission" date="2014-06" db="EMBL/GenBank/DDBJ databases">
        <authorList>
            <person name="Genoscope - CEA"/>
        </authorList>
    </citation>
    <scope>NUCLEOTIDE SEQUENCE</scope>
</reference>
<dbReference type="GO" id="GO:0000266">
    <property type="term" value="P:mitochondrial fission"/>
    <property type="evidence" value="ECO:0000318"/>
    <property type="project" value="GO_Central"/>
</dbReference>
<feature type="region of interest" description="Disordered" evidence="5">
    <location>
        <begin position="538"/>
        <end position="572"/>
    </location>
</feature>
<dbReference type="PANTHER" id="PTHR11566:SF185">
    <property type="entry name" value="DYNAMIN-TYPE G DOMAIN-CONTAINING PROTEIN"/>
    <property type="match status" value="1"/>
</dbReference>
<sequence>MSVEEVTADAPQPPPSSTAAGTASSNAAPLGSSVIPIVNKLQDIFAQLGSQSSIELPQVAVVGSQSSGKSSVLEALVGRDFLPRGNDICTRRPLVLQLLQTKSKSNGGSDDEWGEFLHLPNNHRIYDFSEIRREIEAETNRLAGDNKGVSAKQIRLKIYSPNVLDITLVDLPGITKVPVGDQPTDIEAQIRTMILSYIKQPSCLILAVTPANSDLANSDALQVARAADPDGHRTIGVITKLDIMDKGTDASNLLLGKIVPLRLGYVGVVNRCQEDILLNRSVKEALSAEEKFFRSRPAYHGLADRLGIPQLAKKLNQILVQHIKVLLPDLKSRISNALVATAKEHQSYGEITESKGGQGAVLLNFLSKYCEAYSSLLEGKGEEMSTSELSGGARIHYIFQSIFVKSLEEVDPCEDLTDDDIRTAIQNATGPRSALFVPDVPFQVLVKRQISRLLDPSLQCARFIFDELVKISHKCMMNELQRFPVLRKRMDEVIGDFLRDGLEPSEAMIGDIIDMEMDYINTSHPNFIGGTKAVEQAMQHVKSSRIPHSVSRPKEIAEPDRTSSSSASQVKSRSFLGRQANGIVADQGVVSADSEKAAPAANGSDSRWGLPSIFRGSDSRAVTKENFSNKPFSEAVEDMSQNLSMIYLKEPPTVLRPSETHSEQQAVEIQITKLLLKSYYNIVRKNIEDSVNHTKRELHNVFIRKLYRENLFEEMLQETDEIAVKRKRTQATLHVLQQAYRTLDELPLEAESVHNHGTDTTGVSKYLDLPTSSSKYTTSSSSYTASPGTGRRSRRAVDQHQNGYGF</sequence>
<evidence type="ECO:0000256" key="1">
    <source>
        <dbReference type="ARBA" id="ARBA00022741"/>
    </source>
</evidence>
<evidence type="ECO:0000313" key="9">
    <source>
        <dbReference type="EMBL" id="CDY28314.1"/>
    </source>
</evidence>
<comment type="similarity">
    <text evidence="4">Belongs to the TRAFAC class dynamin-like GTPase superfamily. Dynamin/Fzo/YdjA family.</text>
</comment>
<evidence type="ECO:0000256" key="3">
    <source>
        <dbReference type="ARBA" id="ARBA00023175"/>
    </source>
</evidence>
<dbReference type="Gene3D" id="3.40.50.300">
    <property type="entry name" value="P-loop containing nucleotide triphosphate hydrolases"/>
    <property type="match status" value="1"/>
</dbReference>
<dbReference type="InterPro" id="IPR020850">
    <property type="entry name" value="GED_dom"/>
</dbReference>
<dbReference type="AlphaFoldDB" id="A0A078GSY1"/>
<evidence type="ECO:0000313" key="10">
    <source>
        <dbReference type="Proteomes" id="UP000028999"/>
    </source>
</evidence>
<keyword evidence="3" id="KW-0505">Motor protein</keyword>
<dbReference type="InterPro" id="IPR001401">
    <property type="entry name" value="Dynamin_GTPase"/>
</dbReference>
<proteinExistence type="inferred from homology"/>
<feature type="domain" description="GED" evidence="6">
    <location>
        <begin position="669"/>
        <end position="751"/>
    </location>
</feature>
<evidence type="ECO:0000259" key="7">
    <source>
        <dbReference type="PROSITE" id="PS51718"/>
    </source>
</evidence>
<dbReference type="GO" id="GO:0005737">
    <property type="term" value="C:cytoplasm"/>
    <property type="evidence" value="ECO:0000318"/>
    <property type="project" value="GO_Central"/>
</dbReference>
<dbReference type="EMBL" id="LK032217">
    <property type="protein sequence ID" value="CDY28314.1"/>
    <property type="molecule type" value="Genomic_DNA"/>
</dbReference>
<keyword evidence="10" id="KW-1185">Reference proteome</keyword>
<dbReference type="InterPro" id="IPR030381">
    <property type="entry name" value="G_DYNAMIN_dom"/>
</dbReference>
<dbReference type="SMART" id="SM00053">
    <property type="entry name" value="DYNc"/>
    <property type="match status" value="1"/>
</dbReference>
<dbReference type="InterPro" id="IPR019762">
    <property type="entry name" value="Dynamin_GTPase_CS"/>
</dbReference>
<dbReference type="FunFam" id="1.20.120.1240:FF:000013">
    <property type="entry name" value="Dynamin-related protein 3A"/>
    <property type="match status" value="1"/>
</dbReference>
<dbReference type="GO" id="GO:0005874">
    <property type="term" value="C:microtubule"/>
    <property type="evidence" value="ECO:0000318"/>
    <property type="project" value="GO_Central"/>
</dbReference>
<dbReference type="SUPFAM" id="SSF52540">
    <property type="entry name" value="P-loop containing nucleoside triphosphate hydrolases"/>
    <property type="match status" value="1"/>
</dbReference>
<dbReference type="GO" id="GO:0003924">
    <property type="term" value="F:GTPase activity"/>
    <property type="evidence" value="ECO:0000318"/>
    <property type="project" value="GO_Central"/>
</dbReference>
<dbReference type="InterPro" id="IPR022812">
    <property type="entry name" value="Dynamin"/>
</dbReference>
<dbReference type="STRING" id="3708.A0A078GSY1"/>
<dbReference type="GO" id="GO:0016020">
    <property type="term" value="C:membrane"/>
    <property type="evidence" value="ECO:0000318"/>
    <property type="project" value="GO_Central"/>
</dbReference>
<evidence type="ECO:0000256" key="4">
    <source>
        <dbReference type="RuleBase" id="RU003932"/>
    </source>
</evidence>
<dbReference type="OMA" id="KISHRCT"/>
<organism evidence="9 10">
    <name type="scientific">Brassica napus</name>
    <name type="common">Rape</name>
    <dbReference type="NCBI Taxonomy" id="3708"/>
    <lineage>
        <taxon>Eukaryota</taxon>
        <taxon>Viridiplantae</taxon>
        <taxon>Streptophyta</taxon>
        <taxon>Embryophyta</taxon>
        <taxon>Tracheophyta</taxon>
        <taxon>Spermatophyta</taxon>
        <taxon>Magnoliopsida</taxon>
        <taxon>eudicotyledons</taxon>
        <taxon>Gunneridae</taxon>
        <taxon>Pentapetalae</taxon>
        <taxon>rosids</taxon>
        <taxon>malvids</taxon>
        <taxon>Brassicales</taxon>
        <taxon>Brassicaceae</taxon>
        <taxon>Brassiceae</taxon>
        <taxon>Brassica</taxon>
    </lineage>
</organism>
<dbReference type="Gramene" id="CDY28314">
    <property type="protein sequence ID" value="CDY28314"/>
    <property type="gene ID" value="GSBRNA2T00040069001"/>
</dbReference>
<feature type="compositionally biased region" description="Basic and acidic residues" evidence="5">
    <location>
        <begin position="552"/>
        <end position="561"/>
    </location>
</feature>
<dbReference type="PaxDb" id="3708-A0A078GSY1"/>